<dbReference type="RefSeq" id="WP_092175420.1">
    <property type="nucleotide sequence ID" value="NZ_FNZH01000004.1"/>
</dbReference>
<sequence>MPNKTFLVLFFMACFSCRKPQDTASIETIRYQVDTVMVDGKGHLFDLTYLLLNSDYCEQDGFLYTYNKFDHGIDKIDLDLMELEDNYPLQKEGPDGTGSWISSLKSMGDGKLFLAGQFGGHFNLEGRLVKKFEWERLSGIKGGIADEEYVYQQMANPSFDHLAFALVIDDLADRISLKKLNTSDTLISTYEIDPYGNYKKYTLGDLTSYNKWDPRVFIASQDDKIIVSHEFSNDFYVYDPMEDNLESVTYSSIHTPSKVTITTEGDLVNSTDDRISALQFYLEQVSFGPLAHDKQRKRYYRLSASSKFGQEKKENRILHETISVKVFLTVFDQEFNFLSEIPIPELSNKSSAKYFVKDGKLWVFQNRDDELGFVRVAISE</sequence>
<name>A0A1H6Z9L1_9BACT</name>
<dbReference type="Pfam" id="PF13970">
    <property type="entry name" value="DUF4221"/>
    <property type="match status" value="1"/>
</dbReference>
<dbReference type="AlphaFoldDB" id="A0A1H6Z9L1"/>
<protein>
    <recommendedName>
        <fullName evidence="3">DUF4221 domain-containing protein</fullName>
    </recommendedName>
</protein>
<dbReference type="InterPro" id="IPR011045">
    <property type="entry name" value="N2O_reductase_N"/>
</dbReference>
<dbReference type="InterPro" id="IPR025316">
    <property type="entry name" value="DUF4221"/>
</dbReference>
<keyword evidence="2" id="KW-1185">Reference proteome</keyword>
<reference evidence="2" key="1">
    <citation type="submission" date="2016-10" db="EMBL/GenBank/DDBJ databases">
        <authorList>
            <person name="Varghese N."/>
            <person name="Submissions S."/>
        </authorList>
    </citation>
    <scope>NUCLEOTIDE SEQUENCE [LARGE SCALE GENOMIC DNA]</scope>
    <source>
        <strain evidence="2">IBRC-M 10761</strain>
    </source>
</reference>
<proteinExistence type="predicted"/>
<evidence type="ECO:0000313" key="2">
    <source>
        <dbReference type="Proteomes" id="UP000199403"/>
    </source>
</evidence>
<accession>A0A1H6Z9L1</accession>
<dbReference type="EMBL" id="FNZH01000004">
    <property type="protein sequence ID" value="SEJ48117.1"/>
    <property type="molecule type" value="Genomic_DNA"/>
</dbReference>
<evidence type="ECO:0008006" key="3">
    <source>
        <dbReference type="Google" id="ProtNLM"/>
    </source>
</evidence>
<organism evidence="1 2">
    <name type="scientific">Cyclobacterium xiamenense</name>
    <dbReference type="NCBI Taxonomy" id="1297121"/>
    <lineage>
        <taxon>Bacteria</taxon>
        <taxon>Pseudomonadati</taxon>
        <taxon>Bacteroidota</taxon>
        <taxon>Cytophagia</taxon>
        <taxon>Cytophagales</taxon>
        <taxon>Cyclobacteriaceae</taxon>
        <taxon>Cyclobacterium</taxon>
    </lineage>
</organism>
<dbReference type="SUPFAM" id="SSF50974">
    <property type="entry name" value="Nitrous oxide reductase, N-terminal domain"/>
    <property type="match status" value="1"/>
</dbReference>
<dbReference type="OrthoDB" id="833511at2"/>
<dbReference type="Proteomes" id="UP000199403">
    <property type="component" value="Unassembled WGS sequence"/>
</dbReference>
<evidence type="ECO:0000313" key="1">
    <source>
        <dbReference type="EMBL" id="SEJ48117.1"/>
    </source>
</evidence>
<gene>
    <name evidence="1" type="ORF">SAMN05192553_104202</name>
</gene>